<organism evidence="8 9">
    <name type="scientific">Pseudopithomyces chartarum</name>
    <dbReference type="NCBI Taxonomy" id="1892770"/>
    <lineage>
        <taxon>Eukaryota</taxon>
        <taxon>Fungi</taxon>
        <taxon>Dikarya</taxon>
        <taxon>Ascomycota</taxon>
        <taxon>Pezizomycotina</taxon>
        <taxon>Dothideomycetes</taxon>
        <taxon>Pleosporomycetidae</taxon>
        <taxon>Pleosporales</taxon>
        <taxon>Massarineae</taxon>
        <taxon>Didymosphaeriaceae</taxon>
        <taxon>Pseudopithomyces</taxon>
    </lineage>
</organism>
<evidence type="ECO:0000256" key="2">
    <source>
        <dbReference type="ARBA" id="ARBA00022448"/>
    </source>
</evidence>
<feature type="transmembrane region" description="Helical" evidence="7">
    <location>
        <begin position="307"/>
        <end position="327"/>
    </location>
</feature>
<feature type="transmembrane region" description="Helical" evidence="7">
    <location>
        <begin position="180"/>
        <end position="202"/>
    </location>
</feature>
<dbReference type="AlphaFoldDB" id="A0AAN6LRT3"/>
<name>A0AAN6LRT3_9PLEO</name>
<keyword evidence="4 7" id="KW-1133">Transmembrane helix</keyword>
<feature type="region of interest" description="Disordered" evidence="6">
    <location>
        <begin position="1"/>
        <end position="59"/>
    </location>
</feature>
<dbReference type="Gene3D" id="1.20.1250.20">
    <property type="entry name" value="MFS general substrate transporter like domains"/>
    <property type="match status" value="2"/>
</dbReference>
<keyword evidence="3 7" id="KW-0812">Transmembrane</keyword>
<feature type="transmembrane region" description="Helical" evidence="7">
    <location>
        <begin position="333"/>
        <end position="359"/>
    </location>
</feature>
<evidence type="ECO:0000256" key="3">
    <source>
        <dbReference type="ARBA" id="ARBA00022692"/>
    </source>
</evidence>
<keyword evidence="9" id="KW-1185">Reference proteome</keyword>
<dbReference type="Proteomes" id="UP001280581">
    <property type="component" value="Unassembled WGS sequence"/>
</dbReference>
<proteinExistence type="predicted"/>
<evidence type="ECO:0000256" key="6">
    <source>
        <dbReference type="SAM" id="MobiDB-lite"/>
    </source>
</evidence>
<feature type="transmembrane region" description="Helical" evidence="7">
    <location>
        <begin position="122"/>
        <end position="141"/>
    </location>
</feature>
<reference evidence="8 9" key="1">
    <citation type="submission" date="2021-02" db="EMBL/GenBank/DDBJ databases">
        <title>Genome assembly of Pseudopithomyces chartarum.</title>
        <authorList>
            <person name="Jauregui R."/>
            <person name="Singh J."/>
            <person name="Voisey C."/>
        </authorList>
    </citation>
    <scope>NUCLEOTIDE SEQUENCE [LARGE SCALE GENOMIC DNA]</scope>
    <source>
        <strain evidence="8 9">AGR01</strain>
    </source>
</reference>
<evidence type="ECO:0000256" key="7">
    <source>
        <dbReference type="SAM" id="Phobius"/>
    </source>
</evidence>
<feature type="transmembrane region" description="Helical" evidence="7">
    <location>
        <begin position="214"/>
        <end position="233"/>
    </location>
</feature>
<dbReference type="GO" id="GO:0016020">
    <property type="term" value="C:membrane"/>
    <property type="evidence" value="ECO:0007669"/>
    <property type="project" value="UniProtKB-SubCell"/>
</dbReference>
<dbReference type="FunFam" id="1.20.1250.20:FF:000013">
    <property type="entry name" value="MFS general substrate transporter"/>
    <property type="match status" value="1"/>
</dbReference>
<comment type="subcellular location">
    <subcellularLocation>
        <location evidence="1">Membrane</location>
        <topology evidence="1">Multi-pass membrane protein</topology>
    </subcellularLocation>
</comment>
<protein>
    <submittedName>
        <fullName evidence="8">Uncharacterized protein</fullName>
    </submittedName>
</protein>
<evidence type="ECO:0000313" key="9">
    <source>
        <dbReference type="Proteomes" id="UP001280581"/>
    </source>
</evidence>
<evidence type="ECO:0000256" key="5">
    <source>
        <dbReference type="ARBA" id="ARBA00023136"/>
    </source>
</evidence>
<keyword evidence="2" id="KW-0813">Transport</keyword>
<evidence type="ECO:0000313" key="8">
    <source>
        <dbReference type="EMBL" id="KAK3202872.1"/>
    </source>
</evidence>
<sequence>MPSSYRTSPSSSSSSSSHPNKPSLSTTPDDNHPTYELSPISPHQTSSEDDKYEESAHLLSQSTSPAYTPLESTRVLRKLDRKLLPFLSLLYTLSFLDRSNIGNARLAGLDRDLHLSSHQYEWLLRAFYITYIVFEWMTLLYRVVPPHIYISLCVAAWGVLASLQATATSFWFLLMIRGLLGFMFFSCNVAFASMPVFLPTIIHDMGYTALTAQALSAPPYLLAFVVVILTAYLSDRYQSRSTFIILHSLIATVGYATIALCGYFRSEGTTLRYLALFPACVGFFSAITIIITWTVNNQKSETGKGAGVAIMNIIGQVGPLVGTSVFPSEEGPWYVRGMSVCAGFMLLVGVLAGILRWYLDNQNRKNKDNTGRGEYEGVGTTKRRQTFEYML</sequence>
<comment type="caution">
    <text evidence="8">The sequence shown here is derived from an EMBL/GenBank/DDBJ whole genome shotgun (WGS) entry which is preliminary data.</text>
</comment>
<gene>
    <name evidence="8" type="ORF">GRF29_154g1013536</name>
</gene>
<feature type="transmembrane region" description="Helical" evidence="7">
    <location>
        <begin position="245"/>
        <end position="265"/>
    </location>
</feature>
<dbReference type="InterPro" id="IPR036259">
    <property type="entry name" value="MFS_trans_sf"/>
</dbReference>
<dbReference type="GO" id="GO:0022857">
    <property type="term" value="F:transmembrane transporter activity"/>
    <property type="evidence" value="ECO:0007669"/>
    <property type="project" value="InterPro"/>
</dbReference>
<feature type="transmembrane region" description="Helical" evidence="7">
    <location>
        <begin position="147"/>
        <end position="173"/>
    </location>
</feature>
<feature type="compositionally biased region" description="Low complexity" evidence="6">
    <location>
        <begin position="1"/>
        <end position="25"/>
    </location>
</feature>
<accession>A0AAN6LRT3</accession>
<evidence type="ECO:0000256" key="1">
    <source>
        <dbReference type="ARBA" id="ARBA00004141"/>
    </source>
</evidence>
<dbReference type="PANTHER" id="PTHR43791:SF27">
    <property type="entry name" value="TRANSPORTER, PUTATIVE (AFU_ORTHOLOGUE AFUA_2G15730)-RELATED"/>
    <property type="match status" value="1"/>
</dbReference>
<keyword evidence="5 7" id="KW-0472">Membrane</keyword>
<dbReference type="InterPro" id="IPR011701">
    <property type="entry name" value="MFS"/>
</dbReference>
<dbReference type="PANTHER" id="PTHR43791">
    <property type="entry name" value="PERMEASE-RELATED"/>
    <property type="match status" value="1"/>
</dbReference>
<dbReference type="EMBL" id="WVTA01000013">
    <property type="protein sequence ID" value="KAK3202872.1"/>
    <property type="molecule type" value="Genomic_DNA"/>
</dbReference>
<evidence type="ECO:0000256" key="4">
    <source>
        <dbReference type="ARBA" id="ARBA00022989"/>
    </source>
</evidence>
<dbReference type="Pfam" id="PF07690">
    <property type="entry name" value="MFS_1"/>
    <property type="match status" value="1"/>
</dbReference>
<feature type="transmembrane region" description="Helical" evidence="7">
    <location>
        <begin position="271"/>
        <end position="295"/>
    </location>
</feature>
<feature type="compositionally biased region" description="Basic and acidic residues" evidence="6">
    <location>
        <begin position="46"/>
        <end position="56"/>
    </location>
</feature>
<dbReference type="SUPFAM" id="SSF103473">
    <property type="entry name" value="MFS general substrate transporter"/>
    <property type="match status" value="2"/>
</dbReference>